<feature type="transmembrane region" description="Helical" evidence="5">
    <location>
        <begin position="348"/>
        <end position="370"/>
    </location>
</feature>
<feature type="transmembrane region" description="Helical" evidence="5">
    <location>
        <begin position="139"/>
        <end position="159"/>
    </location>
</feature>
<dbReference type="Gene3D" id="1.20.1740.10">
    <property type="entry name" value="Amino acid/polyamine transporter I"/>
    <property type="match status" value="1"/>
</dbReference>
<dbReference type="OrthoDB" id="9759676at2"/>
<keyword evidence="4 5" id="KW-0472">Membrane</keyword>
<dbReference type="Proteomes" id="UP000023561">
    <property type="component" value="Unassembled WGS sequence"/>
</dbReference>
<dbReference type="PANTHER" id="PTHR47704">
    <property type="entry name" value="POTASSIUM TRANSPORTER KIMA"/>
    <property type="match status" value="1"/>
</dbReference>
<feature type="transmembrane region" description="Helical" evidence="5">
    <location>
        <begin position="407"/>
        <end position="429"/>
    </location>
</feature>
<reference evidence="6 7" key="1">
    <citation type="submission" date="2014-04" db="EMBL/GenBank/DDBJ databases">
        <title>Whole genome shotgun sequence of Geobacillus caldoxylosilyticus NBRC 107762.</title>
        <authorList>
            <person name="Hosoyama A."/>
            <person name="Hosoyama Y."/>
            <person name="Katano-Makiyama Y."/>
            <person name="Tsuchikane K."/>
            <person name="Ohji S."/>
            <person name="Ichikawa N."/>
            <person name="Yamazoe A."/>
            <person name="Fujita N."/>
        </authorList>
    </citation>
    <scope>NUCLEOTIDE SEQUENCE [LARGE SCALE GENOMIC DNA]</scope>
    <source>
        <strain evidence="6 7">NBRC 107762</strain>
    </source>
</reference>
<gene>
    <name evidence="6" type="ORF">GCA01S_029_00550</name>
</gene>
<keyword evidence="2 5" id="KW-0812">Transmembrane</keyword>
<protein>
    <recommendedName>
        <fullName evidence="8">Amino acid transporter</fullName>
    </recommendedName>
</protein>
<dbReference type="PANTHER" id="PTHR47704:SF1">
    <property type="entry name" value="POTASSIUM TRANSPORTER KIMA"/>
    <property type="match status" value="1"/>
</dbReference>
<dbReference type="RefSeq" id="WP_042409207.1">
    <property type="nucleotide sequence ID" value="NZ_BAWO01000029.1"/>
</dbReference>
<evidence type="ECO:0000256" key="5">
    <source>
        <dbReference type="SAM" id="Phobius"/>
    </source>
</evidence>
<dbReference type="AlphaFoldDB" id="A0A023DFT7"/>
<keyword evidence="3 5" id="KW-1133">Transmembrane helix</keyword>
<feature type="transmembrane region" description="Helical" evidence="5">
    <location>
        <begin position="101"/>
        <end position="119"/>
    </location>
</feature>
<comment type="subcellular location">
    <subcellularLocation>
        <location evidence="1">Membrane</location>
        <topology evidence="1">Multi-pass membrane protein</topology>
    </subcellularLocation>
</comment>
<feature type="transmembrane region" description="Helical" evidence="5">
    <location>
        <begin position="376"/>
        <end position="395"/>
    </location>
</feature>
<evidence type="ECO:0000313" key="7">
    <source>
        <dbReference type="Proteomes" id="UP000023561"/>
    </source>
</evidence>
<accession>A0A023DFT7</accession>
<evidence type="ECO:0000313" key="6">
    <source>
        <dbReference type="EMBL" id="GAJ39876.1"/>
    </source>
</evidence>
<feature type="transmembrane region" description="Helical" evidence="5">
    <location>
        <begin position="258"/>
        <end position="280"/>
    </location>
</feature>
<dbReference type="GO" id="GO:0022857">
    <property type="term" value="F:transmembrane transporter activity"/>
    <property type="evidence" value="ECO:0007669"/>
    <property type="project" value="InterPro"/>
</dbReference>
<comment type="caution">
    <text evidence="6">The sequence shown here is derived from an EMBL/GenBank/DDBJ whole genome shotgun (WGS) entry which is preliminary data.</text>
</comment>
<feature type="transmembrane region" description="Helical" evidence="5">
    <location>
        <begin position="435"/>
        <end position="451"/>
    </location>
</feature>
<evidence type="ECO:0000256" key="4">
    <source>
        <dbReference type="ARBA" id="ARBA00023136"/>
    </source>
</evidence>
<dbReference type="InterPro" id="IPR002293">
    <property type="entry name" value="AA/rel_permease1"/>
</dbReference>
<feature type="transmembrane region" description="Helical" evidence="5">
    <location>
        <begin position="59"/>
        <end position="80"/>
    </location>
</feature>
<evidence type="ECO:0000256" key="2">
    <source>
        <dbReference type="ARBA" id="ARBA00022692"/>
    </source>
</evidence>
<keyword evidence="7" id="KW-1185">Reference proteome</keyword>
<evidence type="ECO:0008006" key="8">
    <source>
        <dbReference type="Google" id="ProtNLM"/>
    </source>
</evidence>
<organism evidence="6 7">
    <name type="scientific">Parageobacillus caldoxylosilyticus NBRC 107762</name>
    <dbReference type="NCBI Taxonomy" id="1220594"/>
    <lineage>
        <taxon>Bacteria</taxon>
        <taxon>Bacillati</taxon>
        <taxon>Bacillota</taxon>
        <taxon>Bacilli</taxon>
        <taxon>Bacillales</taxon>
        <taxon>Anoxybacillaceae</taxon>
        <taxon>Saccharococcus</taxon>
    </lineage>
</organism>
<feature type="transmembrane region" description="Helical" evidence="5">
    <location>
        <begin position="300"/>
        <end position="327"/>
    </location>
</feature>
<name>A0A023DFT7_9BACL</name>
<feature type="transmembrane region" description="Helical" evidence="5">
    <location>
        <begin position="212"/>
        <end position="237"/>
    </location>
</feature>
<evidence type="ECO:0000256" key="1">
    <source>
        <dbReference type="ARBA" id="ARBA00004141"/>
    </source>
</evidence>
<proteinExistence type="predicted"/>
<dbReference type="InterPro" id="IPR053153">
    <property type="entry name" value="APC_K+_Transporter"/>
</dbReference>
<sequence length="611" mass="67728">MASLKRWLIGSPMETKRLKHEKLPKWKALAVFSSDALSSVAYATEEILLVLMLLGTSVFFYSLPIAVAILVLLLLVTLSYRQIIYAFPSGGGAYVVARDHLGTATSLVAGAALMIDYILTVAVSISSGVAALTSAFPSLLPWKVQIGVALVLLLMILNLRGITESATVFAYPTYLFIISVLVLIAVGGWQLWHEGWHGFNYKEHASAAHFFASGYSVFILLRAFASGCSAMTGIEAISNGVPAFRPNSSKNAAITMGWMSVLLGTMFLGITVLAAGFGVTPLEHKTVISQIGHHVFGNSIFFYLFQMITMLILVLAANTSFAGFPQLASIIANDRFLPRSLAARGDRLVFSNGIILLSILAIVLIVTFHGETHSLIPLYAVGVFLSFTIGQSGMLKKIWKDKEMRRATTILTIGAGTIVTGLVTIITVVAKFTQGAWLVIVAIPLLVWMFYRIHDHYEKLGEQLKLDEPEWARREKMLKPKVIIPISGVSKVVAQSVQYARSTSNDITAISVIFYEEEEQKLREKWEKFYPDIPLQVIYSPYRTILSPILDYINEVEKQANGSPITILMPQFIVKKWWHTLLHNQTAIILRFFLIMKKDIVIATLPYHLRE</sequence>
<dbReference type="Pfam" id="PF13520">
    <property type="entry name" value="AA_permease_2"/>
    <property type="match status" value="1"/>
</dbReference>
<dbReference type="GO" id="GO:0016020">
    <property type="term" value="C:membrane"/>
    <property type="evidence" value="ECO:0007669"/>
    <property type="project" value="UniProtKB-SubCell"/>
</dbReference>
<dbReference type="EMBL" id="BAWO01000029">
    <property type="protein sequence ID" value="GAJ39876.1"/>
    <property type="molecule type" value="Genomic_DNA"/>
</dbReference>
<feature type="transmembrane region" description="Helical" evidence="5">
    <location>
        <begin position="171"/>
        <end position="192"/>
    </location>
</feature>
<evidence type="ECO:0000256" key="3">
    <source>
        <dbReference type="ARBA" id="ARBA00022989"/>
    </source>
</evidence>